<dbReference type="KEGG" id="hcu:MUN79_19875"/>
<sequence length="176" mass="19364">MLGRRLWRNGTEFDLQYKALDQDGRYLAEAEQLVESFAFTTAPSPAAAPATATHCDEKMYGIAALRRRNDLWEDDCRTIHEFASDDLSAAPKIHRNALPFQSYALAKGFDNCLYSVTKAPPTRPSTCTVTTLLPARASTRPGSCRPRVPKPSGFQGPPMSRATSTSAPPTRPSWFG</sequence>
<proteinExistence type="predicted"/>
<feature type="region of interest" description="Disordered" evidence="1">
    <location>
        <begin position="137"/>
        <end position="176"/>
    </location>
</feature>
<dbReference type="Proteomes" id="UP000831796">
    <property type="component" value="Chromosome"/>
</dbReference>
<evidence type="ECO:0000256" key="1">
    <source>
        <dbReference type="SAM" id="MobiDB-lite"/>
    </source>
</evidence>
<organism evidence="2 3">
    <name type="scientific">Hymenobacter cellulosilyticus</name>
    <dbReference type="NCBI Taxonomy" id="2932248"/>
    <lineage>
        <taxon>Bacteria</taxon>
        <taxon>Pseudomonadati</taxon>
        <taxon>Bacteroidota</taxon>
        <taxon>Cytophagia</taxon>
        <taxon>Cytophagales</taxon>
        <taxon>Hymenobacteraceae</taxon>
        <taxon>Hymenobacter</taxon>
    </lineage>
</organism>
<evidence type="ECO:0000313" key="3">
    <source>
        <dbReference type="Proteomes" id="UP000831796"/>
    </source>
</evidence>
<gene>
    <name evidence="2" type="ORF">MUN79_19875</name>
</gene>
<accession>A0A8T9Q0M1</accession>
<protein>
    <submittedName>
        <fullName evidence="2">Uncharacterized protein</fullName>
    </submittedName>
</protein>
<dbReference type="AlphaFoldDB" id="A0A8T9Q0M1"/>
<dbReference type="EMBL" id="CP095046">
    <property type="protein sequence ID" value="UOQ70917.1"/>
    <property type="molecule type" value="Genomic_DNA"/>
</dbReference>
<reference evidence="2" key="1">
    <citation type="submission" date="2022-04" db="EMBL/GenBank/DDBJ databases">
        <title>Hymenobacter sp. isolated from the air.</title>
        <authorList>
            <person name="Won M."/>
            <person name="Lee C.-M."/>
            <person name="Woen H.-Y."/>
            <person name="Kwon S.-W."/>
        </authorList>
    </citation>
    <scope>NUCLEOTIDE SEQUENCE</scope>
    <source>
        <strain evidence="2">5116S-3</strain>
    </source>
</reference>
<name>A0A8T9Q0M1_9BACT</name>
<keyword evidence="3" id="KW-1185">Reference proteome</keyword>
<evidence type="ECO:0000313" key="2">
    <source>
        <dbReference type="EMBL" id="UOQ70917.1"/>
    </source>
</evidence>
<dbReference type="RefSeq" id="WP_244674330.1">
    <property type="nucleotide sequence ID" value="NZ_CP095046.1"/>
</dbReference>